<comment type="subcellular location">
    <subcellularLocation>
        <location evidence="1">Cell membrane</location>
        <topology evidence="1">Multi-pass membrane protein</topology>
    </subcellularLocation>
</comment>
<accession>A0A923I265</accession>
<feature type="transmembrane region" description="Helical" evidence="7">
    <location>
        <begin position="340"/>
        <end position="367"/>
    </location>
</feature>
<sequence>MRSIHSYFPFKPVLLALLRNKTGPLLVALQIALSLAILSNAIYLVNQRLTMAARPSGIAQEQDVFYLHISNQRAAGHEEQLAMQKREEQVMRAVPGVLGVARTNSMPISQSGSSTNVASQRTGPATEGNAAMYVSPGSLIQVLGLHLTEGRDFSAQDVVELDQNAASDLPPSVIITQAMGKLLFPDASAYLGKEFFFGRGPGANSVRIIGVVETMQTSGAMEGVAGEISALIPVRLSNDAYSGYVLRAEPGQRDRVMQQVEQALRKDSVTALNIRQRTVDEMREGRYRHAKGLSWMLLAVCGLLILVTASGIVGMCSLVVNQRRRQIGVRRALGATRLHILLHFLTENAMISLLGAGIGCVLALALNQFLVQQLEIAQLPLMYLGLSVAVFLILGIGAAWAPAWRAAAIAPATATRSV</sequence>
<dbReference type="PANTHER" id="PTHR30572">
    <property type="entry name" value="MEMBRANE COMPONENT OF TRANSPORTER-RELATED"/>
    <property type="match status" value="1"/>
</dbReference>
<dbReference type="Pfam" id="PF02687">
    <property type="entry name" value="FtsX"/>
    <property type="match status" value="1"/>
</dbReference>
<dbReference type="InterPro" id="IPR050250">
    <property type="entry name" value="Macrolide_Exporter_MacB"/>
</dbReference>
<dbReference type="GO" id="GO:0005886">
    <property type="term" value="C:plasma membrane"/>
    <property type="evidence" value="ECO:0007669"/>
    <property type="project" value="UniProtKB-SubCell"/>
</dbReference>
<reference evidence="10" key="1">
    <citation type="submission" date="2020-08" db="EMBL/GenBank/DDBJ databases">
        <title>Novel species isolated from subtropical streams in China.</title>
        <authorList>
            <person name="Lu H."/>
        </authorList>
    </citation>
    <scope>NUCLEOTIDE SEQUENCE</scope>
    <source>
        <strain evidence="10">CY7W</strain>
    </source>
</reference>
<keyword evidence="5 7" id="KW-0472">Membrane</keyword>
<evidence type="ECO:0000259" key="8">
    <source>
        <dbReference type="Pfam" id="PF02687"/>
    </source>
</evidence>
<evidence type="ECO:0000313" key="10">
    <source>
        <dbReference type="EMBL" id="MBC3935672.1"/>
    </source>
</evidence>
<evidence type="ECO:0000256" key="4">
    <source>
        <dbReference type="ARBA" id="ARBA00022989"/>
    </source>
</evidence>
<evidence type="ECO:0000256" key="5">
    <source>
        <dbReference type="ARBA" id="ARBA00023136"/>
    </source>
</evidence>
<dbReference type="InterPro" id="IPR003838">
    <property type="entry name" value="ABC3_permease_C"/>
</dbReference>
<evidence type="ECO:0000313" key="11">
    <source>
        <dbReference type="Proteomes" id="UP000612361"/>
    </source>
</evidence>
<evidence type="ECO:0000259" key="9">
    <source>
        <dbReference type="Pfam" id="PF12704"/>
    </source>
</evidence>
<name>A0A923I265_9BURK</name>
<feature type="transmembrane region" description="Helical" evidence="7">
    <location>
        <begin position="292"/>
        <end position="320"/>
    </location>
</feature>
<dbReference type="Pfam" id="PF12704">
    <property type="entry name" value="MacB_PCD"/>
    <property type="match status" value="1"/>
</dbReference>
<keyword evidence="3 7" id="KW-0812">Transmembrane</keyword>
<evidence type="ECO:0000256" key="6">
    <source>
        <dbReference type="ARBA" id="ARBA00038076"/>
    </source>
</evidence>
<feature type="domain" description="ABC3 transporter permease C-terminal" evidence="8">
    <location>
        <begin position="301"/>
        <end position="410"/>
    </location>
</feature>
<evidence type="ECO:0000256" key="2">
    <source>
        <dbReference type="ARBA" id="ARBA00022475"/>
    </source>
</evidence>
<feature type="domain" description="MacB-like periplasmic core" evidence="9">
    <location>
        <begin position="56"/>
        <end position="262"/>
    </location>
</feature>
<evidence type="ECO:0000256" key="3">
    <source>
        <dbReference type="ARBA" id="ARBA00022692"/>
    </source>
</evidence>
<feature type="transmembrane region" description="Helical" evidence="7">
    <location>
        <begin position="25"/>
        <end position="45"/>
    </location>
</feature>
<comment type="similarity">
    <text evidence="6">Belongs to the ABC-4 integral membrane protein family.</text>
</comment>
<feature type="transmembrane region" description="Helical" evidence="7">
    <location>
        <begin position="379"/>
        <end position="401"/>
    </location>
</feature>
<dbReference type="EMBL" id="JACOGG010000009">
    <property type="protein sequence ID" value="MBC3935672.1"/>
    <property type="molecule type" value="Genomic_DNA"/>
</dbReference>
<dbReference type="InterPro" id="IPR025857">
    <property type="entry name" value="MacB_PCD"/>
</dbReference>
<dbReference type="PANTHER" id="PTHR30572:SF4">
    <property type="entry name" value="ABC TRANSPORTER PERMEASE YTRF"/>
    <property type="match status" value="1"/>
</dbReference>
<comment type="caution">
    <text evidence="10">The sequence shown here is derived from an EMBL/GenBank/DDBJ whole genome shotgun (WGS) entry which is preliminary data.</text>
</comment>
<dbReference type="RefSeq" id="WP_186881247.1">
    <property type="nucleotide sequence ID" value="NZ_JACOGG010000009.1"/>
</dbReference>
<protein>
    <submittedName>
        <fullName evidence="10">FtsX-like permease family protein</fullName>
    </submittedName>
</protein>
<proteinExistence type="inferred from homology"/>
<evidence type="ECO:0000256" key="1">
    <source>
        <dbReference type="ARBA" id="ARBA00004651"/>
    </source>
</evidence>
<organism evidence="10 11">
    <name type="scientific">Undibacterium rugosum</name>
    <dbReference type="NCBI Taxonomy" id="2762291"/>
    <lineage>
        <taxon>Bacteria</taxon>
        <taxon>Pseudomonadati</taxon>
        <taxon>Pseudomonadota</taxon>
        <taxon>Betaproteobacteria</taxon>
        <taxon>Burkholderiales</taxon>
        <taxon>Oxalobacteraceae</taxon>
        <taxon>Undibacterium</taxon>
    </lineage>
</organism>
<gene>
    <name evidence="10" type="ORF">H8K47_09905</name>
</gene>
<dbReference type="Proteomes" id="UP000612361">
    <property type="component" value="Unassembled WGS sequence"/>
</dbReference>
<dbReference type="AlphaFoldDB" id="A0A923I265"/>
<keyword evidence="4 7" id="KW-1133">Transmembrane helix</keyword>
<evidence type="ECO:0000256" key="7">
    <source>
        <dbReference type="SAM" id="Phobius"/>
    </source>
</evidence>
<keyword evidence="11" id="KW-1185">Reference proteome</keyword>
<dbReference type="GO" id="GO:0022857">
    <property type="term" value="F:transmembrane transporter activity"/>
    <property type="evidence" value="ECO:0007669"/>
    <property type="project" value="TreeGrafter"/>
</dbReference>
<keyword evidence="2" id="KW-1003">Cell membrane</keyword>